<dbReference type="InterPro" id="IPR044611">
    <property type="entry name" value="E3A/B/C-like"/>
</dbReference>
<dbReference type="InterPro" id="IPR000569">
    <property type="entry name" value="HECT_dom"/>
</dbReference>
<dbReference type="PROSITE" id="PS50237">
    <property type="entry name" value="HECT"/>
    <property type="match status" value="1"/>
</dbReference>
<evidence type="ECO:0000256" key="2">
    <source>
        <dbReference type="ARBA" id="ARBA00012485"/>
    </source>
</evidence>
<dbReference type="STRING" id="559515.M4BHV9"/>
<dbReference type="PANTHER" id="PTHR45700">
    <property type="entry name" value="UBIQUITIN-PROTEIN LIGASE E3C"/>
    <property type="match status" value="1"/>
</dbReference>
<dbReference type="GO" id="GO:0061630">
    <property type="term" value="F:ubiquitin protein ligase activity"/>
    <property type="evidence" value="ECO:0007669"/>
    <property type="project" value="UniProtKB-EC"/>
</dbReference>
<reference evidence="8" key="1">
    <citation type="journal article" date="2010" name="Science">
        <title>Signatures of adaptation to obligate biotrophy in the Hyaloperonospora arabidopsidis genome.</title>
        <authorList>
            <person name="Baxter L."/>
            <person name="Tripathy S."/>
            <person name="Ishaque N."/>
            <person name="Boot N."/>
            <person name="Cabral A."/>
            <person name="Kemen E."/>
            <person name="Thines M."/>
            <person name="Ah-Fong A."/>
            <person name="Anderson R."/>
            <person name="Badejoko W."/>
            <person name="Bittner-Eddy P."/>
            <person name="Boore J.L."/>
            <person name="Chibucos M.C."/>
            <person name="Coates M."/>
            <person name="Dehal P."/>
            <person name="Delehaunty K."/>
            <person name="Dong S."/>
            <person name="Downton P."/>
            <person name="Dumas B."/>
            <person name="Fabro G."/>
            <person name="Fronick C."/>
            <person name="Fuerstenberg S.I."/>
            <person name="Fulton L."/>
            <person name="Gaulin E."/>
            <person name="Govers F."/>
            <person name="Hughes L."/>
            <person name="Humphray S."/>
            <person name="Jiang R.H."/>
            <person name="Judelson H."/>
            <person name="Kamoun S."/>
            <person name="Kyung K."/>
            <person name="Meijer H."/>
            <person name="Minx P."/>
            <person name="Morris P."/>
            <person name="Nelson J."/>
            <person name="Phuntumart V."/>
            <person name="Qutob D."/>
            <person name="Rehmany A."/>
            <person name="Rougon-Cardoso A."/>
            <person name="Ryden P."/>
            <person name="Torto-Alalibo T."/>
            <person name="Studholme D."/>
            <person name="Wang Y."/>
            <person name="Win J."/>
            <person name="Wood J."/>
            <person name="Clifton S.W."/>
            <person name="Rogers J."/>
            <person name="Van den Ackerveken G."/>
            <person name="Jones J.D."/>
            <person name="McDowell J.M."/>
            <person name="Beynon J."/>
            <person name="Tyler B.M."/>
        </authorList>
    </citation>
    <scope>NUCLEOTIDE SEQUENCE [LARGE SCALE GENOMIC DNA]</scope>
    <source>
        <strain evidence="8">Emoy2</strain>
    </source>
</reference>
<dbReference type="CDD" id="cd00078">
    <property type="entry name" value="HECTc"/>
    <property type="match status" value="1"/>
</dbReference>
<protein>
    <recommendedName>
        <fullName evidence="2">HECT-type E3 ubiquitin transferase</fullName>
        <ecNumber evidence="2">2.3.2.26</ecNumber>
    </recommendedName>
</protein>
<sequence length="657" mass="74406">MVMYVHQEQFGFGDIASASSLSISLSVTWQKMKSIGKATWARSILEKAGLRRRRGSDGDFVGGTSELQNTSQEARQMAAKGVVCPTEATDIQRAGSLKLAECSQPFFLENVKALSYLCGTFLFRWGNNGWRQRSYSMRLLNTLAFYHVEVAESGASVQNVSLMYEQEYPLPLCQIERIVLSLKHALHEAYWTYGDVAPSSESVTFGIFVVEAGTRLMRVLYNRCSRRPFCNVSSWIITELDSHQLIEEVLLGTPRANKLIQSMPYLVPFPDRVKLFQRLVKADKEIHQNQGCSVYRIRIRRDAVLEDGLRKLNTIRTSLKKRINVVFVNSAGREEVGIDAGGLFKEFWEDLATLAFDLQYGLFLTTHDQLLYPNPNSASSHFTRESDHLTLFQFVGRILGKALYEGIVVQPKFAHFFLSKLLHSFNQLNELPSLDPEIYKNLMFLKSYDGDIEDLGLTHTVVQDAFGEQKEIEIIPGGGNVAVTNRNKTRYIHLVANYYLNTQTREQCSAFRLGLSDLINPRWLQMFNEPELQVLISGKSGKLDVEDLRINTRYAGGYYALDKRVTWLWQAVASFTPSEQAAFLRFTTSCQRAPSLGFASLTPQFCVQKVPIRRDDELLPSSSTCFNILKLPTYSSYKVLRAKLLTSVSSNAGFEMT</sequence>
<dbReference type="PANTHER" id="PTHR45700:SF2">
    <property type="entry name" value="UBIQUITIN-PROTEIN LIGASE E3C"/>
    <property type="match status" value="1"/>
</dbReference>
<dbReference type="Gene3D" id="3.30.2160.10">
    <property type="entry name" value="Hect, E3 ligase catalytic domain"/>
    <property type="match status" value="1"/>
</dbReference>
<feature type="domain" description="HECT" evidence="6">
    <location>
        <begin position="319"/>
        <end position="657"/>
    </location>
</feature>
<dbReference type="InterPro" id="IPR035983">
    <property type="entry name" value="Hect_E3_ubiquitin_ligase"/>
</dbReference>
<dbReference type="SUPFAM" id="SSF56204">
    <property type="entry name" value="Hect, E3 ligase catalytic domain"/>
    <property type="match status" value="1"/>
</dbReference>
<keyword evidence="4 5" id="KW-0833">Ubl conjugation pathway</keyword>
<organism evidence="7 8">
    <name type="scientific">Hyaloperonospora arabidopsidis (strain Emoy2)</name>
    <name type="common">Downy mildew agent</name>
    <name type="synonym">Peronospora arabidopsidis</name>
    <dbReference type="NCBI Taxonomy" id="559515"/>
    <lineage>
        <taxon>Eukaryota</taxon>
        <taxon>Sar</taxon>
        <taxon>Stramenopiles</taxon>
        <taxon>Oomycota</taxon>
        <taxon>Peronosporomycetes</taxon>
        <taxon>Peronosporales</taxon>
        <taxon>Peronosporaceae</taxon>
        <taxon>Hyaloperonospora</taxon>
    </lineage>
</organism>
<dbReference type="EC" id="2.3.2.26" evidence="2"/>
<dbReference type="SMART" id="SM00119">
    <property type="entry name" value="HECTc"/>
    <property type="match status" value="1"/>
</dbReference>
<reference evidence="7" key="2">
    <citation type="submission" date="2015-06" db="UniProtKB">
        <authorList>
            <consortium name="EnsemblProtists"/>
        </authorList>
    </citation>
    <scope>IDENTIFICATION</scope>
    <source>
        <strain evidence="7">Emoy2</strain>
    </source>
</reference>
<evidence type="ECO:0000256" key="3">
    <source>
        <dbReference type="ARBA" id="ARBA00022679"/>
    </source>
</evidence>
<dbReference type="eggNOG" id="KOG0942">
    <property type="taxonomic scope" value="Eukaryota"/>
</dbReference>
<feature type="active site" description="Glycyl thioester intermediate" evidence="5">
    <location>
        <position position="625"/>
    </location>
</feature>
<dbReference type="Gene3D" id="3.30.2410.10">
    <property type="entry name" value="Hect, E3 ligase catalytic domain"/>
    <property type="match status" value="1"/>
</dbReference>
<evidence type="ECO:0000259" key="6">
    <source>
        <dbReference type="PROSITE" id="PS50237"/>
    </source>
</evidence>
<dbReference type="GO" id="GO:0000209">
    <property type="term" value="P:protein polyubiquitination"/>
    <property type="evidence" value="ECO:0007669"/>
    <property type="project" value="InterPro"/>
</dbReference>
<proteinExistence type="predicted"/>
<dbReference type="OMA" id="INEIPHI"/>
<dbReference type="HOGENOM" id="CLU_002173_9_3_1"/>
<name>M4BHV9_HYAAE</name>
<dbReference type="FunFam" id="3.30.2410.10:FF:000009">
    <property type="entry name" value="Probable E3 ubiquitin-protein ligase HECTD2"/>
    <property type="match status" value="1"/>
</dbReference>
<comment type="catalytic activity">
    <reaction evidence="1">
        <text>S-ubiquitinyl-[E2 ubiquitin-conjugating enzyme]-L-cysteine + [acceptor protein]-L-lysine = [E2 ubiquitin-conjugating enzyme]-L-cysteine + N(6)-ubiquitinyl-[acceptor protein]-L-lysine.</text>
        <dbReference type="EC" id="2.3.2.26"/>
    </reaction>
</comment>
<evidence type="ECO:0000313" key="7">
    <source>
        <dbReference type="EnsemblProtists" id="HpaP805985"/>
    </source>
</evidence>
<dbReference type="InParanoid" id="M4BHV9"/>
<dbReference type="Proteomes" id="UP000011713">
    <property type="component" value="Unassembled WGS sequence"/>
</dbReference>
<dbReference type="EnsemblProtists" id="HpaT805985">
    <property type="protein sequence ID" value="HpaP805985"/>
    <property type="gene ID" value="HpaG805985"/>
</dbReference>
<keyword evidence="8" id="KW-1185">Reference proteome</keyword>
<dbReference type="AlphaFoldDB" id="M4BHV9"/>
<keyword evidence="3" id="KW-0808">Transferase</keyword>
<accession>M4BHV9</accession>
<dbReference type="FunFam" id="3.30.2160.10:FF:000002">
    <property type="entry name" value="Putative Ubiquitin-protein ligase E3C"/>
    <property type="match status" value="1"/>
</dbReference>
<dbReference type="VEuPathDB" id="FungiDB:HpaG805985"/>
<evidence type="ECO:0000313" key="8">
    <source>
        <dbReference type="Proteomes" id="UP000011713"/>
    </source>
</evidence>
<dbReference type="Pfam" id="PF00632">
    <property type="entry name" value="HECT"/>
    <property type="match status" value="1"/>
</dbReference>
<evidence type="ECO:0000256" key="1">
    <source>
        <dbReference type="ARBA" id="ARBA00000885"/>
    </source>
</evidence>
<evidence type="ECO:0000256" key="5">
    <source>
        <dbReference type="PROSITE-ProRule" id="PRU00104"/>
    </source>
</evidence>
<dbReference type="EMBL" id="JH598269">
    <property type="status" value="NOT_ANNOTATED_CDS"/>
    <property type="molecule type" value="Genomic_DNA"/>
</dbReference>
<evidence type="ECO:0000256" key="4">
    <source>
        <dbReference type="ARBA" id="ARBA00022786"/>
    </source>
</evidence>
<dbReference type="GO" id="GO:0006511">
    <property type="term" value="P:ubiquitin-dependent protein catabolic process"/>
    <property type="evidence" value="ECO:0007669"/>
    <property type="project" value="TreeGrafter"/>
</dbReference>
<dbReference type="Gene3D" id="3.90.1750.10">
    <property type="entry name" value="Hect, E3 ligase catalytic domains"/>
    <property type="match status" value="1"/>
</dbReference>